<keyword evidence="2" id="KW-0472">Membrane</keyword>
<dbReference type="EMBL" id="PDND01000073">
    <property type="protein sequence ID" value="PGH33058.1"/>
    <property type="molecule type" value="Genomic_DNA"/>
</dbReference>
<feature type="region of interest" description="Disordered" evidence="1">
    <location>
        <begin position="785"/>
        <end position="805"/>
    </location>
</feature>
<evidence type="ECO:0000256" key="1">
    <source>
        <dbReference type="SAM" id="MobiDB-lite"/>
    </source>
</evidence>
<feature type="compositionally biased region" description="Low complexity" evidence="1">
    <location>
        <begin position="481"/>
        <end position="491"/>
    </location>
</feature>
<accession>A0A2B7ZIR5</accession>
<dbReference type="PANTHER" id="PTHR38426">
    <property type="entry name" value="MAINTENANCE OF TELOMERE CAPPING PROTEIN 4"/>
    <property type="match status" value="1"/>
</dbReference>
<reference evidence="3 4" key="1">
    <citation type="submission" date="2017-10" db="EMBL/GenBank/DDBJ databases">
        <title>Comparative genomics in systemic dimorphic fungi from Ajellomycetaceae.</title>
        <authorList>
            <person name="Munoz J.F."/>
            <person name="Mcewen J.G."/>
            <person name="Clay O.K."/>
            <person name="Cuomo C.A."/>
        </authorList>
    </citation>
    <scope>NUCLEOTIDE SEQUENCE [LARGE SCALE GENOMIC DNA]</scope>
    <source>
        <strain evidence="3 4">UAMH4076</strain>
    </source>
</reference>
<dbReference type="STRING" id="73230.A0A2B7ZIR5"/>
<feature type="region of interest" description="Disordered" evidence="1">
    <location>
        <begin position="1005"/>
        <end position="1030"/>
    </location>
</feature>
<feature type="transmembrane region" description="Helical" evidence="2">
    <location>
        <begin position="1193"/>
        <end position="1214"/>
    </location>
</feature>
<feature type="compositionally biased region" description="Polar residues" evidence="1">
    <location>
        <begin position="407"/>
        <end position="417"/>
    </location>
</feature>
<feature type="compositionally biased region" description="Basic and acidic residues" evidence="1">
    <location>
        <begin position="396"/>
        <end position="406"/>
    </location>
</feature>
<dbReference type="AlphaFoldDB" id="A0A2B7ZIR5"/>
<keyword evidence="4" id="KW-1185">Reference proteome</keyword>
<evidence type="ECO:0000256" key="2">
    <source>
        <dbReference type="SAM" id="Phobius"/>
    </source>
</evidence>
<keyword evidence="2" id="KW-1133">Transmembrane helix</keyword>
<proteinExistence type="predicted"/>
<sequence>MGKPDMSQSNSRSSDSRMKDTTLDSGDLEGTTLDSGSRDGERWHGSRRHRNNRTSSTFFLESPVTPARRSDPGYGGGTFLPRTTLESQRKGKRASDESSLVVPKRHATVDRKHRPSVGSSPLAISMTNASSREEVSRSGAHILAPGTPSAPPPGRPPQSIGLDTDPAQIVNLALNLSDSRRRSASGRVVSGMAPRYSRLGSRSGDIPADSYKFPQQDMMDIQHHVQDQRMSSKPAPVSGIGRHPSVASRQLHSPSMERFPGSVMTDINSTQYEYMPYDISTATLTRAEKARNHFELFAEYLRLLPHLPPLPNQNESPVLAGSSSVSEITTSSHGRVYNPLQYIRNRKVRFREKCPIDSEAGGWENLERVRSWVDVITGSDENPTHGPENCILLPKLDPDDRPDTRAKSITATPNPTRVLSGGESTKPRRPRIDWITSPADFLADAAWLEEGSNKLKIEDRDGKRLFSPDTPLKPVPLRGLEPPTEQPTPTTEKTEDQHIPLSERLPPHERLPSFKSVSSRGHIGADRGRRSHRITSSAHLSPSGPSSREASKSRWRKALSRSSDSSSESSGDEHERHRGRRRFPRLSRRPIENENLGTSSQKIPDSSDETPQKSTPPATAAHSVTDVQTGDYTTVPGGKAQPLVVPFLDTTTGQGRLSSPSRKYIRSVSSSRSERRKEGVPQSSVATVDGSPGSAFNLHQIPDITLNLSPPTSRPHSPTKSPLSHLADSGKRLAYDRTNCGASGIVPADHSAPELTPHKRLTGSDATLFNSDTKLALYNEDKARASEIYHPDSPTKSQRYQSQQESRLRGIFKSGRLAEIVGNEVSKVGDYIWKKDGSAHSRQSSTASSEIFSDYVDADDDFSETKRKQRPYLSRLPTLSDNASLSRRNSKKDLPKYHTPNLPIFVSPSRHDDYNESQQPSEFGTPAQSRIRPQPLDGELANIPHDGHLLKPFNPSSETDIGTPRNGSYSFGSPMGSNLELTDTWTSNGDDSLYRQVTRDRLPVTGLTNLTVTPTGQGRPKLSDATRNWSMSSRNINGPYHIDRREIARVRAHLLSSGIKALEICRQANTIRDSPPILVVSTLLESDGNVPGVPRSEEVTTAARNLMSKFDREVCQVQHAMSKFSSSTSPALKSRLDDLDSLVTSALSPRIRALTFEADKLTSELATTNTLALKQLNDSLDKGLRKRRRRFRWVSRVGFVMLEWVLVGAMWWMWLVVMVFKVFRGLWRGTVSGIRWILWL</sequence>
<organism evidence="3 4">
    <name type="scientific">[Emmonsia] crescens</name>
    <dbReference type="NCBI Taxonomy" id="73230"/>
    <lineage>
        <taxon>Eukaryota</taxon>
        <taxon>Fungi</taxon>
        <taxon>Dikarya</taxon>
        <taxon>Ascomycota</taxon>
        <taxon>Pezizomycotina</taxon>
        <taxon>Eurotiomycetes</taxon>
        <taxon>Eurotiomycetidae</taxon>
        <taxon>Onygenales</taxon>
        <taxon>Ajellomycetaceae</taxon>
        <taxon>Emergomyces</taxon>
    </lineage>
</organism>
<feature type="compositionally biased region" description="Polar residues" evidence="1">
    <location>
        <begin position="595"/>
        <end position="604"/>
    </location>
</feature>
<feature type="compositionally biased region" description="Polar residues" evidence="1">
    <location>
        <begin position="1006"/>
        <end position="1016"/>
    </location>
</feature>
<feature type="region of interest" description="Disordered" evidence="1">
    <location>
        <begin position="459"/>
        <end position="727"/>
    </location>
</feature>
<dbReference type="PANTHER" id="PTHR38426:SF1">
    <property type="entry name" value="MAINTENANCE OF TELOMERE CAPPING PROTEIN 4"/>
    <property type="match status" value="1"/>
</dbReference>
<feature type="compositionally biased region" description="Polar residues" evidence="1">
    <location>
        <begin position="794"/>
        <end position="805"/>
    </location>
</feature>
<feature type="compositionally biased region" description="Basic residues" evidence="1">
    <location>
        <begin position="577"/>
        <end position="588"/>
    </location>
</feature>
<dbReference type="VEuPathDB" id="FungiDB:EMCG_02503"/>
<feature type="compositionally biased region" description="Low complexity" evidence="1">
    <location>
        <begin position="658"/>
        <end position="671"/>
    </location>
</feature>
<dbReference type="Proteomes" id="UP000226031">
    <property type="component" value="Unassembled WGS sequence"/>
</dbReference>
<feature type="compositionally biased region" description="Polar residues" evidence="1">
    <location>
        <begin position="706"/>
        <end position="722"/>
    </location>
</feature>
<keyword evidence="2" id="KW-0812">Transmembrane</keyword>
<evidence type="ECO:0000313" key="3">
    <source>
        <dbReference type="EMBL" id="PGH33058.1"/>
    </source>
</evidence>
<feature type="compositionally biased region" description="Low complexity" evidence="1">
    <location>
        <begin position="560"/>
        <end position="569"/>
    </location>
</feature>
<feature type="compositionally biased region" description="Polar residues" evidence="1">
    <location>
        <begin position="877"/>
        <end position="887"/>
    </location>
</feature>
<gene>
    <name evidence="3" type="ORF">GX50_04132</name>
</gene>
<feature type="compositionally biased region" description="Low complexity" evidence="1">
    <location>
        <begin position="1"/>
        <end position="13"/>
    </location>
</feature>
<feature type="compositionally biased region" description="Polar residues" evidence="1">
    <location>
        <begin position="916"/>
        <end position="928"/>
    </location>
</feature>
<comment type="caution">
    <text evidence="3">The sequence shown here is derived from an EMBL/GenBank/DDBJ whole genome shotgun (WGS) entry which is preliminary data.</text>
</comment>
<feature type="region of interest" description="Disordered" evidence="1">
    <location>
        <begin position="1"/>
        <end position="160"/>
    </location>
</feature>
<dbReference type="InterPro" id="IPR038769">
    <property type="entry name" value="MTC4"/>
</dbReference>
<feature type="compositionally biased region" description="Low complexity" evidence="1">
    <location>
        <begin position="536"/>
        <end position="547"/>
    </location>
</feature>
<protein>
    <submittedName>
        <fullName evidence="3">Uncharacterized protein</fullName>
    </submittedName>
</protein>
<feature type="compositionally biased region" description="Basic and acidic residues" evidence="1">
    <location>
        <begin position="87"/>
        <end position="96"/>
    </location>
</feature>
<feature type="compositionally biased region" description="Basic residues" evidence="1">
    <location>
        <begin position="103"/>
        <end position="115"/>
    </location>
</feature>
<name>A0A2B7ZIR5_9EURO</name>
<feature type="region of interest" description="Disordered" evidence="1">
    <location>
        <begin position="863"/>
        <end position="930"/>
    </location>
</feature>
<feature type="region of interest" description="Disordered" evidence="1">
    <location>
        <begin position="378"/>
        <end position="432"/>
    </location>
</feature>
<evidence type="ECO:0000313" key="4">
    <source>
        <dbReference type="Proteomes" id="UP000226031"/>
    </source>
</evidence>